<protein>
    <recommendedName>
        <fullName evidence="2">RecQ-mediated genome instability protein 1</fullName>
    </recommendedName>
</protein>
<accession>A0ABQ5SGS7</accession>
<feature type="region of interest" description="Disordered" evidence="3">
    <location>
        <begin position="353"/>
        <end position="424"/>
    </location>
</feature>
<organism evidence="5 6">
    <name type="scientific">Volvox africanus</name>
    <dbReference type="NCBI Taxonomy" id="51714"/>
    <lineage>
        <taxon>Eukaryota</taxon>
        <taxon>Viridiplantae</taxon>
        <taxon>Chlorophyta</taxon>
        <taxon>core chlorophytes</taxon>
        <taxon>Chlorophyceae</taxon>
        <taxon>CS clade</taxon>
        <taxon>Chlamydomonadales</taxon>
        <taxon>Volvocaceae</taxon>
        <taxon>Volvox</taxon>
    </lineage>
</organism>
<evidence type="ECO:0000259" key="4">
    <source>
        <dbReference type="Pfam" id="PF08585"/>
    </source>
</evidence>
<feature type="domain" description="RecQ mediated genome instability protein 1 OB-fold" evidence="4">
    <location>
        <begin position="94"/>
        <end position="173"/>
    </location>
</feature>
<feature type="region of interest" description="Disordered" evidence="3">
    <location>
        <begin position="736"/>
        <end position="757"/>
    </location>
</feature>
<dbReference type="EMBL" id="BSDZ01000080">
    <property type="protein sequence ID" value="GLI68668.1"/>
    <property type="molecule type" value="Genomic_DNA"/>
</dbReference>
<comment type="similarity">
    <text evidence="1">Belongs to the RMI1 family.</text>
</comment>
<comment type="caution">
    <text evidence="5">The sequence shown here is derived from an EMBL/GenBank/DDBJ whole genome shotgun (WGS) entry which is preliminary data.</text>
</comment>
<feature type="compositionally biased region" description="Gly residues" evidence="3">
    <location>
        <begin position="813"/>
        <end position="826"/>
    </location>
</feature>
<gene>
    <name evidence="5" type="ORF">VaNZ11_013120</name>
</gene>
<feature type="compositionally biased region" description="Polar residues" evidence="3">
    <location>
        <begin position="785"/>
        <end position="795"/>
    </location>
</feature>
<feature type="compositionally biased region" description="Low complexity" evidence="3">
    <location>
        <begin position="284"/>
        <end position="294"/>
    </location>
</feature>
<dbReference type="Pfam" id="PF08585">
    <property type="entry name" value="RMI1_N_C"/>
    <property type="match status" value="1"/>
</dbReference>
<evidence type="ECO:0000256" key="3">
    <source>
        <dbReference type="SAM" id="MobiDB-lite"/>
    </source>
</evidence>
<name>A0ABQ5SGS7_9CHLO</name>
<dbReference type="InterPro" id="IPR042470">
    <property type="entry name" value="RMI1_N_C_sf"/>
</dbReference>
<keyword evidence="6" id="KW-1185">Reference proteome</keyword>
<feature type="compositionally biased region" description="Low complexity" evidence="3">
    <location>
        <begin position="608"/>
        <end position="637"/>
    </location>
</feature>
<feature type="compositionally biased region" description="Pro residues" evidence="3">
    <location>
        <begin position="389"/>
        <end position="398"/>
    </location>
</feature>
<feature type="compositionally biased region" description="Low complexity" evidence="3">
    <location>
        <begin position="313"/>
        <end position="323"/>
    </location>
</feature>
<dbReference type="Proteomes" id="UP001165090">
    <property type="component" value="Unassembled WGS sequence"/>
</dbReference>
<feature type="region of interest" description="Disordered" evidence="3">
    <location>
        <begin position="205"/>
        <end position="333"/>
    </location>
</feature>
<dbReference type="PANTHER" id="PTHR14790:SF15">
    <property type="entry name" value="RECQ-MEDIATED GENOME INSTABILITY PROTEIN 1"/>
    <property type="match status" value="1"/>
</dbReference>
<feature type="region of interest" description="Disordered" evidence="3">
    <location>
        <begin position="912"/>
        <end position="933"/>
    </location>
</feature>
<evidence type="ECO:0000256" key="1">
    <source>
        <dbReference type="ARBA" id="ARBA00006395"/>
    </source>
</evidence>
<reference evidence="5 6" key="1">
    <citation type="journal article" date="2023" name="IScience">
        <title>Expanded male sex-determining region conserved during the evolution of homothallism in the green alga Volvox.</title>
        <authorList>
            <person name="Yamamoto K."/>
            <person name="Matsuzaki R."/>
            <person name="Mahakham W."/>
            <person name="Heman W."/>
            <person name="Sekimoto H."/>
            <person name="Kawachi M."/>
            <person name="Minakuchi Y."/>
            <person name="Toyoda A."/>
            <person name="Nozaki H."/>
        </authorList>
    </citation>
    <scope>NUCLEOTIDE SEQUENCE [LARGE SCALE GENOMIC DNA]</scope>
    <source>
        <strain evidence="5 6">NIES-4468</strain>
    </source>
</reference>
<feature type="region of interest" description="Disordered" evidence="3">
    <location>
        <begin position="590"/>
        <end position="637"/>
    </location>
</feature>
<sequence>MMNWEARLRQQYAIAIRPEWLEQVVAQLRGAHPDFSTWTEERMLDNIFTAFLFCDLNQAGTVSLPLNTKEMHKEVLMGKFVLQLDEVVNMAAAARERYSDQTGNRCLKFALTDGCQQVVGVEHTHLPAFTWDCPAGSKVLIHNVPIRRGLLLLAPDNTALLGGQVERLEAARQRAVAVWTKPVVGRPAGSAERDIFAEARQVAWDPGAPAGAPQAGPPGAPPHAGASGAGTQAAVGMVPPSLPHAIGAGGQPPGAPQQALISLTSSAQPPGGGNVGGGGGGPAPLGAQVVGPAGQYPGHLAQPPQPPQHVQHRQAQQQQAAVPSSIHQGYMPGGTAAAGGAMAAAVATEAGGASWQSQGNPQTAAHHFYQQQQAQLQAPIAPMTQRQPSGPPMVPAPTPWLGRAANTEFGAGNNNGSDGDQSRNRGIIPAAAAETTAPRRGLAAVEAAAWMNSGGRVAGGGTGQEPGRAAIPARREGLRDGDGGGGGGALSSEIVILLDSDSASGHCPPQPSMDQARRNGPSNPNPQSSLRQQQQQLHLQQQRQEYPELHAQQHQQQLQEQNLPRRRLTVSTMQAASLLGASVAPSAESMQLGAQISSPTGPLPPRPTAATRANTPGAATFPPTAAATTTTSGPAGTGIELRKAALPLARSSPTLSVSSLGSVGRSGLGHVASATATAAASPTRSTAALGFLNNRFDALASGYAALGAAGGGGARAAARAEAGLAMEVEMVDLADLDDDDDYGDGKGNEGGSGALGGNGAAHTGDACLPQAVAREPWCAAEGSWGSHSLPGSTGRPQGKRPRLSSAQRNVDGGKAGSMGADGGASGGVQATAHAAADGAGGRSECAALRSAAGTAAAELVPETQMDYDCAHFGRALVEPVAEVEEWVAPGVDAVVPTATAAVGAHRTFPAGGAAAGPNHLHQNLSPRGGGDCPEDSMAVKLLDSDMTGDLRGSPSVPPRPMAAVAAEAAGDAQQESWVKAAGAGSNHAGAVWLCQVADMLRPEPDCPDVPVTFPMTLDVYGVVYELDGDRAVIEDGTDMMEAQLTDGALAPLLVGTQLPPGFAPGTTSLGLEDIWAMVDSLDPAVQACGQGLADRIMAFFRDFSGLIRLEFRGPPPVQPLIIQVTSDGRGSGADACGWLEGDDSCELYRTYLRTAGALPVTDMDRKDAAA</sequence>
<feature type="region of interest" description="Disordered" evidence="3">
    <location>
        <begin position="782"/>
        <end position="827"/>
    </location>
</feature>
<feature type="compositionally biased region" description="Gly residues" evidence="3">
    <location>
        <begin position="748"/>
        <end position="757"/>
    </location>
</feature>
<dbReference type="Gene3D" id="2.40.50.770">
    <property type="entry name" value="RecQ-mediated genome instability protein Rmi1, C-terminal domain"/>
    <property type="match status" value="1"/>
</dbReference>
<evidence type="ECO:0000313" key="6">
    <source>
        <dbReference type="Proteomes" id="UP001165090"/>
    </source>
</evidence>
<proteinExistence type="inferred from homology"/>
<feature type="compositionally biased region" description="Low complexity" evidence="3">
    <location>
        <begin position="362"/>
        <end position="381"/>
    </location>
</feature>
<evidence type="ECO:0000256" key="2">
    <source>
        <dbReference type="ARBA" id="ARBA00018987"/>
    </source>
</evidence>
<feature type="compositionally biased region" description="Low complexity" evidence="3">
    <location>
        <begin position="527"/>
        <end position="543"/>
    </location>
</feature>
<evidence type="ECO:0000313" key="5">
    <source>
        <dbReference type="EMBL" id="GLI68668.1"/>
    </source>
</evidence>
<dbReference type="InterPro" id="IPR013894">
    <property type="entry name" value="RMI1_OB"/>
</dbReference>
<feature type="region of interest" description="Disordered" evidence="3">
    <location>
        <begin position="501"/>
        <end position="543"/>
    </location>
</feature>
<feature type="compositionally biased region" description="Gly residues" evidence="3">
    <location>
        <begin position="270"/>
        <end position="283"/>
    </location>
</feature>
<dbReference type="SMART" id="SM01161">
    <property type="entry name" value="DUF1767"/>
    <property type="match status" value="1"/>
</dbReference>
<dbReference type="PANTHER" id="PTHR14790">
    <property type="entry name" value="RECQ-MEDIATED GENOME INSTABILITY PROTEIN 1 RMI1"/>
    <property type="match status" value="1"/>
</dbReference>